<accession>A0A9E6Y037</accession>
<dbReference type="EMBL" id="CP087164">
    <property type="protein sequence ID" value="UGS37670.1"/>
    <property type="molecule type" value="Genomic_DNA"/>
</dbReference>
<evidence type="ECO:0000259" key="2">
    <source>
        <dbReference type="Pfam" id="PF04389"/>
    </source>
</evidence>
<sequence>MEPDAELIEWAIRHLASFERGSGSDGERRAAEWIAERLREEGLDPEVTDHPAHGGYWWPLGLATAAAGVAGLLGRRRRPLAALVGAAAAATVFDDLVIWRHWSRRLVGRRRRTFNVVAEAGDRSARETLVVVAHHDAAHAGAIFDPRVPETIDRLAPWVFEKADTSPPLMWLVFGGPVLVAAGGLTGSERARRAGTLLSLASAATFADIGARAVVPGANDNLTGVAVVLALARMLRQRPVPGLRVLLVSTGSEESFEEGMQGFAERWWPRLPRETTRVLVVDTVGSPELTLPEREGMLIPYRYDEALKDAVEAAGREMGVEVRRGLKFSFGSDALIAVRDGYRAALLGSVNHRKEPANYHWPSDHADNVVYETVADAARVVAATVRRLAQPAGGSSSARAAASAS</sequence>
<name>A0A9E6Y037_9ACTN</name>
<dbReference type="PANTHER" id="PTHR32481:SF0">
    <property type="entry name" value="AMINOPEPTIDASE YPDE-RELATED"/>
    <property type="match status" value="1"/>
</dbReference>
<proteinExistence type="predicted"/>
<dbReference type="KEGG" id="sbae:DSM104329_04090"/>
<feature type="transmembrane region" description="Helical" evidence="1">
    <location>
        <begin position="56"/>
        <end position="73"/>
    </location>
</feature>
<evidence type="ECO:0000256" key="1">
    <source>
        <dbReference type="SAM" id="Phobius"/>
    </source>
</evidence>
<keyword evidence="1" id="KW-0472">Membrane</keyword>
<dbReference type="SUPFAM" id="SSF53187">
    <property type="entry name" value="Zn-dependent exopeptidases"/>
    <property type="match status" value="1"/>
</dbReference>
<keyword evidence="1" id="KW-0812">Transmembrane</keyword>
<gene>
    <name evidence="3" type="ORF">DSM104329_04090</name>
</gene>
<feature type="domain" description="Peptidase M28" evidence="2">
    <location>
        <begin position="215"/>
        <end position="384"/>
    </location>
</feature>
<keyword evidence="4" id="KW-1185">Reference proteome</keyword>
<dbReference type="Gene3D" id="3.40.630.10">
    <property type="entry name" value="Zn peptidases"/>
    <property type="match status" value="1"/>
</dbReference>
<evidence type="ECO:0000313" key="4">
    <source>
        <dbReference type="Proteomes" id="UP001162834"/>
    </source>
</evidence>
<organism evidence="3 4">
    <name type="scientific">Capillimicrobium parvum</name>
    <dbReference type="NCBI Taxonomy" id="2884022"/>
    <lineage>
        <taxon>Bacteria</taxon>
        <taxon>Bacillati</taxon>
        <taxon>Actinomycetota</taxon>
        <taxon>Thermoleophilia</taxon>
        <taxon>Solirubrobacterales</taxon>
        <taxon>Capillimicrobiaceae</taxon>
        <taxon>Capillimicrobium</taxon>
    </lineage>
</organism>
<dbReference type="PANTHER" id="PTHR32481">
    <property type="entry name" value="AMINOPEPTIDASE"/>
    <property type="match status" value="1"/>
</dbReference>
<dbReference type="Pfam" id="PF04389">
    <property type="entry name" value="Peptidase_M28"/>
    <property type="match status" value="1"/>
</dbReference>
<dbReference type="InterPro" id="IPR051464">
    <property type="entry name" value="Peptidase_M42_aminopept"/>
</dbReference>
<keyword evidence="1" id="KW-1133">Transmembrane helix</keyword>
<protein>
    <recommendedName>
        <fullName evidence="2">Peptidase M28 domain-containing protein</fullName>
    </recommendedName>
</protein>
<dbReference type="Proteomes" id="UP001162834">
    <property type="component" value="Chromosome"/>
</dbReference>
<dbReference type="AlphaFoldDB" id="A0A9E6Y037"/>
<reference evidence="3" key="1">
    <citation type="journal article" date="2022" name="Int. J. Syst. Evol. Microbiol.">
        <title>Pseudomonas aegrilactucae sp. nov. and Pseudomonas morbosilactucae sp. nov., pathogens causing bacterial rot of lettuce in Japan.</title>
        <authorList>
            <person name="Sawada H."/>
            <person name="Fujikawa T."/>
            <person name="Satou M."/>
        </authorList>
    </citation>
    <scope>NUCLEOTIDE SEQUENCE</scope>
    <source>
        <strain evidence="3">0166_1</strain>
    </source>
</reference>
<feature type="transmembrane region" description="Helical" evidence="1">
    <location>
        <begin position="80"/>
        <end position="102"/>
    </location>
</feature>
<dbReference type="RefSeq" id="WP_259311717.1">
    <property type="nucleotide sequence ID" value="NZ_CP087164.1"/>
</dbReference>
<evidence type="ECO:0000313" key="3">
    <source>
        <dbReference type="EMBL" id="UGS37670.1"/>
    </source>
</evidence>
<dbReference type="InterPro" id="IPR007484">
    <property type="entry name" value="Peptidase_M28"/>
</dbReference>